<dbReference type="AlphaFoldDB" id="A6DHP3"/>
<evidence type="ECO:0000313" key="1">
    <source>
        <dbReference type="EMBL" id="EDM29126.1"/>
    </source>
</evidence>
<dbReference type="STRING" id="313628.LNTAR_14957"/>
<proteinExistence type="predicted"/>
<organism evidence="1 2">
    <name type="scientific">Lentisphaera araneosa HTCC2155</name>
    <dbReference type="NCBI Taxonomy" id="313628"/>
    <lineage>
        <taxon>Bacteria</taxon>
        <taxon>Pseudomonadati</taxon>
        <taxon>Lentisphaerota</taxon>
        <taxon>Lentisphaeria</taxon>
        <taxon>Lentisphaerales</taxon>
        <taxon>Lentisphaeraceae</taxon>
        <taxon>Lentisphaera</taxon>
    </lineage>
</organism>
<keyword evidence="2" id="KW-1185">Reference proteome</keyword>
<dbReference type="EMBL" id="ABCK01000003">
    <property type="protein sequence ID" value="EDM29126.1"/>
    <property type="molecule type" value="Genomic_DNA"/>
</dbReference>
<dbReference type="RefSeq" id="WP_007277428.1">
    <property type="nucleotide sequence ID" value="NZ_ABCK01000003.1"/>
</dbReference>
<gene>
    <name evidence="1" type="ORF">LNTAR_14957</name>
</gene>
<accession>A6DHP3</accession>
<protein>
    <submittedName>
        <fullName evidence="1">Uncharacterized protein</fullName>
    </submittedName>
</protein>
<reference evidence="1 2" key="1">
    <citation type="journal article" date="2010" name="J. Bacteriol.">
        <title>Genome sequence of Lentisphaera araneosa HTCC2155T, the type species of the order Lentisphaerales in the phylum Lentisphaerae.</title>
        <authorList>
            <person name="Thrash J.C."/>
            <person name="Cho J.C."/>
            <person name="Vergin K.L."/>
            <person name="Morris R.M."/>
            <person name="Giovannoni S.J."/>
        </authorList>
    </citation>
    <scope>NUCLEOTIDE SEQUENCE [LARGE SCALE GENOMIC DNA]</scope>
    <source>
        <strain evidence="1 2">HTCC2155</strain>
    </source>
</reference>
<dbReference type="Proteomes" id="UP000004947">
    <property type="component" value="Unassembled WGS sequence"/>
</dbReference>
<comment type="caution">
    <text evidence="1">The sequence shown here is derived from an EMBL/GenBank/DDBJ whole genome shotgun (WGS) entry which is preliminary data.</text>
</comment>
<name>A6DHP3_9BACT</name>
<evidence type="ECO:0000313" key="2">
    <source>
        <dbReference type="Proteomes" id="UP000004947"/>
    </source>
</evidence>
<sequence>MRIEHYIPLIPPAPSSIWSDAHFESELSEEKLLLPIPPLPIRPYISKDKDDQVYYAELKFFKGEDSTVNAVPISSRIIQMTPELVEHLAHVFEAYEGDI</sequence>